<keyword evidence="17" id="KW-1185">Reference proteome</keyword>
<sequence>HHSTVTASVNGLNGGSLCFFIMYFLFLSNCGFIVRGFSLRSCYLLDEKAVCSHHQLTEVPTDIPPFVKSIDLSNNNISRIQLSDFTHFPNLTALDLNQNSISNIGRRTFSKLVPLKRLVLSRNQLVQLEDDVFDGLSKLLELKMGWNHIEKVAPNAFRSLRSLKVLDLSNNKLRTVAEVNLVIRHMPKLANLMIANNSIVSSKDLTNVSTIIKFLDVSENPLERFEVTTDIFPRLKKLNIGNPTVNTNLTWAVQNSSLLCQVKYLDISAVQLASIDEWRKLFSTLHSLYFLIINPMQHNSELINISCSILKLSGLQTRTNTLTSIKTNLFQKCQKVSKIDLNGNSITHIENGSFEFLHYLHILSLSNNRLISVPTDFVGLTSLKQLDLQWNNVTALKKCTFVGLSKLEILNLQGNSISELGNAFQSSLPNLKVLQLNQNKLTIIRKREFSGLRSLTNISLDQNQIKLWRRALQMNELRKDALHTVCFNDLGKLRKLNLDNNHIKYVDCSPLEEPPFMNLSSLETLQISIQRTAGRSCFPSNFLLGLSSLLTFSCNNIQLLNFSDVFFTPTPHLNDLLDVSSNVFTQIPYLTRLRISSTNLHSLDFLINANLTKLKILQAKKNGFSVISEDIVRSVPSLIFLDVTQNGFSCDCDNSWFVKWIKNNSQTQVADAYSFECNYPSESKGKKLLDLNVQSCVVDISFICFISSTCVNIVILVASFTFHFSRFQLTYAYYIFLAWLYDSRNRQKRAACRYDAFVSYNSHDEAWVYRELVPHLEQDQGWRLCLHHRDFLPGKPIVENIAEAIYGSRKTICVVSRRYLQSEWCSKEMQLASFRLFDEREDVLILVFLEDIPSSHLSPYYRMKRLLKRRSYLSWPRAAQHPQLFWEKLRQALRSTTTEEEDRLRLTVTL</sequence>
<keyword evidence="6" id="KW-0732">Signal</keyword>
<evidence type="ECO:0000256" key="10">
    <source>
        <dbReference type="ARBA" id="ARBA00023136"/>
    </source>
</evidence>
<organism evidence="16 17">
    <name type="scientific">Neogobius melanostomus</name>
    <name type="common">round goby</name>
    <dbReference type="NCBI Taxonomy" id="47308"/>
    <lineage>
        <taxon>Eukaryota</taxon>
        <taxon>Metazoa</taxon>
        <taxon>Chordata</taxon>
        <taxon>Craniata</taxon>
        <taxon>Vertebrata</taxon>
        <taxon>Euteleostomi</taxon>
        <taxon>Actinopterygii</taxon>
        <taxon>Neopterygii</taxon>
        <taxon>Teleostei</taxon>
        <taxon>Neoteleostei</taxon>
        <taxon>Acanthomorphata</taxon>
        <taxon>Gobiaria</taxon>
        <taxon>Gobiiformes</taxon>
        <taxon>Gobioidei</taxon>
        <taxon>Gobiidae</taxon>
        <taxon>Benthophilinae</taxon>
        <taxon>Neogobiini</taxon>
        <taxon>Neogobius</taxon>
    </lineage>
</organism>
<dbReference type="SUPFAM" id="SSF52058">
    <property type="entry name" value="L domain-like"/>
    <property type="match status" value="2"/>
</dbReference>
<keyword evidence="11" id="KW-0675">Receptor</keyword>
<evidence type="ECO:0000313" key="17">
    <source>
        <dbReference type="Proteomes" id="UP000694523"/>
    </source>
</evidence>
<protein>
    <recommendedName>
        <fullName evidence="15">TIR domain-containing protein</fullName>
    </recommendedName>
</protein>
<dbReference type="PROSITE" id="PS51450">
    <property type="entry name" value="LRR"/>
    <property type="match status" value="3"/>
</dbReference>
<dbReference type="Proteomes" id="UP000694523">
    <property type="component" value="Unplaced"/>
</dbReference>
<name>A0A8C6UH89_9GOBI</name>
<keyword evidence="13" id="KW-0395">Inflammatory response</keyword>
<dbReference type="FunFam" id="3.80.10.10:FF:000770">
    <property type="entry name" value="Uncharacterized protein"/>
    <property type="match status" value="1"/>
</dbReference>
<evidence type="ECO:0000256" key="6">
    <source>
        <dbReference type="ARBA" id="ARBA00022729"/>
    </source>
</evidence>
<dbReference type="PROSITE" id="PS50104">
    <property type="entry name" value="TIR"/>
    <property type="match status" value="1"/>
</dbReference>
<dbReference type="GO" id="GO:0045087">
    <property type="term" value="P:innate immune response"/>
    <property type="evidence" value="ECO:0007669"/>
    <property type="project" value="UniProtKB-KW"/>
</dbReference>
<evidence type="ECO:0000256" key="14">
    <source>
        <dbReference type="SAM" id="Phobius"/>
    </source>
</evidence>
<evidence type="ECO:0000256" key="4">
    <source>
        <dbReference type="ARBA" id="ARBA00022614"/>
    </source>
</evidence>
<dbReference type="Pfam" id="PF13855">
    <property type="entry name" value="LRR_8"/>
    <property type="match status" value="3"/>
</dbReference>
<dbReference type="GO" id="GO:0006954">
    <property type="term" value="P:inflammatory response"/>
    <property type="evidence" value="ECO:0007669"/>
    <property type="project" value="UniProtKB-KW"/>
</dbReference>
<evidence type="ECO:0000256" key="8">
    <source>
        <dbReference type="ARBA" id="ARBA00022859"/>
    </source>
</evidence>
<dbReference type="AlphaFoldDB" id="A0A8C6UH89"/>
<evidence type="ECO:0000256" key="9">
    <source>
        <dbReference type="ARBA" id="ARBA00022989"/>
    </source>
</evidence>
<keyword evidence="7" id="KW-0677">Repeat</keyword>
<dbReference type="SUPFAM" id="SSF52200">
    <property type="entry name" value="Toll/Interleukin receptor TIR domain"/>
    <property type="match status" value="1"/>
</dbReference>
<evidence type="ECO:0000256" key="11">
    <source>
        <dbReference type="ARBA" id="ARBA00023170"/>
    </source>
</evidence>
<dbReference type="InterPro" id="IPR000157">
    <property type="entry name" value="TIR_dom"/>
</dbReference>
<keyword evidence="3" id="KW-0399">Innate immunity</keyword>
<dbReference type="PANTHER" id="PTHR24365">
    <property type="entry name" value="TOLL-LIKE RECEPTOR"/>
    <property type="match status" value="1"/>
</dbReference>
<reference evidence="16" key="1">
    <citation type="submission" date="2025-08" db="UniProtKB">
        <authorList>
            <consortium name="Ensembl"/>
        </authorList>
    </citation>
    <scope>IDENTIFICATION</scope>
</reference>
<evidence type="ECO:0000256" key="3">
    <source>
        <dbReference type="ARBA" id="ARBA00022588"/>
    </source>
</evidence>
<comment type="subcellular location">
    <subcellularLocation>
        <location evidence="1">Membrane</location>
        <topology evidence="1">Single-pass type I membrane protein</topology>
    </subcellularLocation>
</comment>
<dbReference type="Gene3D" id="3.40.50.10140">
    <property type="entry name" value="Toll/interleukin-1 receptor homology (TIR) domain"/>
    <property type="match status" value="1"/>
</dbReference>
<keyword evidence="9 14" id="KW-1133">Transmembrane helix</keyword>
<dbReference type="InterPro" id="IPR032675">
    <property type="entry name" value="LRR_dom_sf"/>
</dbReference>
<dbReference type="InterPro" id="IPR000483">
    <property type="entry name" value="Cys-rich_flank_reg_C"/>
</dbReference>
<evidence type="ECO:0000313" key="16">
    <source>
        <dbReference type="Ensembl" id="ENSNMLP00000033910.1"/>
    </source>
</evidence>
<dbReference type="SMART" id="SM00255">
    <property type="entry name" value="TIR"/>
    <property type="match status" value="1"/>
</dbReference>
<feature type="transmembrane region" description="Helical" evidence="14">
    <location>
        <begin position="12"/>
        <end position="34"/>
    </location>
</feature>
<dbReference type="PRINTS" id="PR00019">
    <property type="entry name" value="LEURICHRPT"/>
</dbReference>
<dbReference type="SMART" id="SM00369">
    <property type="entry name" value="LRR_TYP"/>
    <property type="match status" value="14"/>
</dbReference>
<dbReference type="PRINTS" id="PR01537">
    <property type="entry name" value="INTRLKN1R1F"/>
</dbReference>
<dbReference type="GO" id="GO:0038023">
    <property type="term" value="F:signaling receptor activity"/>
    <property type="evidence" value="ECO:0007669"/>
    <property type="project" value="TreeGrafter"/>
</dbReference>
<accession>A0A8C6UH89</accession>
<dbReference type="Ensembl" id="ENSNMLT00000037777.1">
    <property type="protein sequence ID" value="ENSNMLP00000033910.1"/>
    <property type="gene ID" value="ENSNMLG00000020980.1"/>
</dbReference>
<keyword evidence="8" id="KW-0391">Immunity</keyword>
<keyword evidence="12" id="KW-0325">Glycoprotein</keyword>
<dbReference type="FunFam" id="3.40.50.10140:FF:000001">
    <property type="entry name" value="Toll-like receptor 2"/>
    <property type="match status" value="1"/>
</dbReference>
<evidence type="ECO:0000256" key="2">
    <source>
        <dbReference type="ARBA" id="ARBA00009634"/>
    </source>
</evidence>
<evidence type="ECO:0000256" key="5">
    <source>
        <dbReference type="ARBA" id="ARBA00022692"/>
    </source>
</evidence>
<evidence type="ECO:0000256" key="7">
    <source>
        <dbReference type="ARBA" id="ARBA00022737"/>
    </source>
</evidence>
<evidence type="ECO:0000256" key="13">
    <source>
        <dbReference type="ARBA" id="ARBA00023198"/>
    </source>
</evidence>
<dbReference type="PANTHER" id="PTHR24365:SF522">
    <property type="entry name" value="LOW QUALITY PROTEIN: TOLL-LIKE RECEPTOR 13-RELATED"/>
    <property type="match status" value="1"/>
</dbReference>
<keyword evidence="4" id="KW-0433">Leucine-rich repeat</keyword>
<dbReference type="GO" id="GO:0007165">
    <property type="term" value="P:signal transduction"/>
    <property type="evidence" value="ECO:0007669"/>
    <property type="project" value="InterPro"/>
</dbReference>
<dbReference type="Pfam" id="PF01582">
    <property type="entry name" value="TIR"/>
    <property type="match status" value="1"/>
</dbReference>
<dbReference type="InterPro" id="IPR003591">
    <property type="entry name" value="Leu-rich_rpt_typical-subtyp"/>
</dbReference>
<evidence type="ECO:0000259" key="15">
    <source>
        <dbReference type="PROSITE" id="PS50104"/>
    </source>
</evidence>
<keyword evidence="5 14" id="KW-0812">Transmembrane</keyword>
<dbReference type="SMART" id="SM00365">
    <property type="entry name" value="LRR_SD22"/>
    <property type="match status" value="5"/>
</dbReference>
<comment type="similarity">
    <text evidence="2">Belongs to the Toll-like receptor family.</text>
</comment>
<feature type="domain" description="TIR" evidence="15">
    <location>
        <begin position="752"/>
        <end position="893"/>
    </location>
</feature>
<dbReference type="SMART" id="SM00082">
    <property type="entry name" value="LRRCT"/>
    <property type="match status" value="1"/>
</dbReference>
<evidence type="ECO:0000256" key="12">
    <source>
        <dbReference type="ARBA" id="ARBA00023180"/>
    </source>
</evidence>
<proteinExistence type="inferred from homology"/>
<keyword evidence="10 14" id="KW-0472">Membrane</keyword>
<dbReference type="GO" id="GO:0005886">
    <property type="term" value="C:plasma membrane"/>
    <property type="evidence" value="ECO:0007669"/>
    <property type="project" value="TreeGrafter"/>
</dbReference>
<reference evidence="16" key="2">
    <citation type="submission" date="2025-09" db="UniProtKB">
        <authorList>
            <consortium name="Ensembl"/>
        </authorList>
    </citation>
    <scope>IDENTIFICATION</scope>
</reference>
<evidence type="ECO:0000256" key="1">
    <source>
        <dbReference type="ARBA" id="ARBA00004479"/>
    </source>
</evidence>
<dbReference type="InterPro" id="IPR001611">
    <property type="entry name" value="Leu-rich_rpt"/>
</dbReference>
<dbReference type="Gene3D" id="3.80.10.10">
    <property type="entry name" value="Ribonuclease Inhibitor"/>
    <property type="match status" value="3"/>
</dbReference>
<dbReference type="InterPro" id="IPR035897">
    <property type="entry name" value="Toll_tir_struct_dom_sf"/>
</dbReference>